<reference evidence="1" key="2">
    <citation type="submission" date="2014-01" db="EMBL/GenBank/DDBJ databases">
        <title>Evolution of pathogenesis and genome organization in the Tremellales.</title>
        <authorList>
            <person name="Cuomo C."/>
            <person name="Litvintseva A."/>
            <person name="Heitman J."/>
            <person name="Chen Y."/>
            <person name="Sun S."/>
            <person name="Springer D."/>
            <person name="Dromer F."/>
            <person name="Young S."/>
            <person name="Zeng Q."/>
            <person name="Chapman S."/>
            <person name="Gujja S."/>
            <person name="Saif S."/>
            <person name="Birren B."/>
        </authorList>
    </citation>
    <scope>NUCLEOTIDE SEQUENCE</scope>
    <source>
        <strain evidence="1">CBS 10118</strain>
    </source>
</reference>
<dbReference type="EMBL" id="KI894020">
    <property type="protein sequence ID" value="OCF26231.1"/>
    <property type="molecule type" value="Genomic_DNA"/>
</dbReference>
<name>A0A1B9G5E5_9TREE</name>
<accession>A0A1B9G5E5</accession>
<proteinExistence type="predicted"/>
<dbReference type="AlphaFoldDB" id="A0A1B9G5E5"/>
<sequence length="211" mass="24111">MSPSKTDSFTFSSIHDPIRDFQSDGSLMPTRGPSYYNRKPSVSYNMGNTMVHVHKVPKTITITIPEPPSRFGRRSSYAGKTTYHAGKHHFIIKYKLPSTRSVGVRETIPFREFLSEQVPHSSKYCMPEFTKWPFKFHICDPKISLNVSDAQMSCEKCGTVQDVPAEITIQVDDLESEYSLERYIRSQLWDCENCPEKSRMSLVEVSDDAAI</sequence>
<evidence type="ECO:0000313" key="1">
    <source>
        <dbReference type="EMBL" id="OCF26231.1"/>
    </source>
</evidence>
<organism evidence="1">
    <name type="scientific">Kwoniella bestiolae CBS 10118</name>
    <dbReference type="NCBI Taxonomy" id="1296100"/>
    <lineage>
        <taxon>Eukaryota</taxon>
        <taxon>Fungi</taxon>
        <taxon>Dikarya</taxon>
        <taxon>Basidiomycota</taxon>
        <taxon>Agaricomycotina</taxon>
        <taxon>Tremellomycetes</taxon>
        <taxon>Tremellales</taxon>
        <taxon>Cryptococcaceae</taxon>
        <taxon>Kwoniella</taxon>
    </lineage>
</organism>
<gene>
    <name evidence="1" type="ORF">I302_03910</name>
</gene>
<reference evidence="1" key="1">
    <citation type="submission" date="2013-07" db="EMBL/GenBank/DDBJ databases">
        <title>The Genome Sequence of Cryptococcus bestiolae CBS10118.</title>
        <authorList>
            <consortium name="The Broad Institute Genome Sequencing Platform"/>
            <person name="Cuomo C."/>
            <person name="Litvintseva A."/>
            <person name="Chen Y."/>
            <person name="Heitman J."/>
            <person name="Sun S."/>
            <person name="Springer D."/>
            <person name="Dromer F."/>
            <person name="Young S.K."/>
            <person name="Zeng Q."/>
            <person name="Gargeya S."/>
            <person name="Fitzgerald M."/>
            <person name="Abouelleil A."/>
            <person name="Alvarado L."/>
            <person name="Berlin A.M."/>
            <person name="Chapman S.B."/>
            <person name="Dewar J."/>
            <person name="Goldberg J."/>
            <person name="Griggs A."/>
            <person name="Gujja S."/>
            <person name="Hansen M."/>
            <person name="Howarth C."/>
            <person name="Imamovic A."/>
            <person name="Larimer J."/>
            <person name="McCowan C."/>
            <person name="Murphy C."/>
            <person name="Pearson M."/>
            <person name="Priest M."/>
            <person name="Roberts A."/>
            <person name="Saif S."/>
            <person name="Shea T."/>
            <person name="Sykes S."/>
            <person name="Wortman J."/>
            <person name="Nusbaum C."/>
            <person name="Birren B."/>
        </authorList>
    </citation>
    <scope>NUCLEOTIDE SEQUENCE [LARGE SCALE GENOMIC DNA]</scope>
    <source>
        <strain evidence="1">CBS 10118</strain>
    </source>
</reference>
<dbReference type="VEuPathDB" id="FungiDB:I302_03910"/>
<protein>
    <submittedName>
        <fullName evidence="1">Uncharacterized protein</fullName>
    </submittedName>
</protein>